<evidence type="ECO:0000313" key="10">
    <source>
        <dbReference type="Proteomes" id="UP000267844"/>
    </source>
</evidence>
<feature type="signal peptide" evidence="6">
    <location>
        <begin position="1"/>
        <end position="23"/>
    </location>
</feature>
<feature type="domain" description="RagB/SusD" evidence="7">
    <location>
        <begin position="352"/>
        <end position="477"/>
    </location>
</feature>
<keyword evidence="5" id="KW-0998">Cell outer membrane</keyword>
<organism evidence="9 10">
    <name type="scientific">Empedobacter falsenii</name>
    <dbReference type="NCBI Taxonomy" id="343874"/>
    <lineage>
        <taxon>Bacteria</taxon>
        <taxon>Pseudomonadati</taxon>
        <taxon>Bacteroidota</taxon>
        <taxon>Flavobacteriia</taxon>
        <taxon>Flavobacteriales</taxon>
        <taxon>Weeksellaceae</taxon>
        <taxon>Empedobacter</taxon>
    </lineage>
</organism>
<dbReference type="Pfam" id="PF07980">
    <property type="entry name" value="SusD_RagB"/>
    <property type="match status" value="1"/>
</dbReference>
<feature type="domain" description="SusD-like N-terminal" evidence="8">
    <location>
        <begin position="26"/>
        <end position="224"/>
    </location>
</feature>
<dbReference type="AlphaFoldDB" id="A0A3R8SQJ4"/>
<evidence type="ECO:0000256" key="4">
    <source>
        <dbReference type="ARBA" id="ARBA00023136"/>
    </source>
</evidence>
<dbReference type="InterPro" id="IPR011990">
    <property type="entry name" value="TPR-like_helical_dom_sf"/>
</dbReference>
<evidence type="ECO:0000256" key="2">
    <source>
        <dbReference type="ARBA" id="ARBA00006275"/>
    </source>
</evidence>
<dbReference type="EMBL" id="RHPO01000030">
    <property type="protein sequence ID" value="RRT89558.1"/>
    <property type="molecule type" value="Genomic_DNA"/>
</dbReference>
<reference evidence="9 10" key="1">
    <citation type="submission" date="2018-10" db="EMBL/GenBank/DDBJ databases">
        <title>Transmission dynamics of multidrug resistant bacteria on intensive care unit surfaces.</title>
        <authorList>
            <person name="D'Souza A.W."/>
            <person name="Potter R.F."/>
            <person name="Wallace M."/>
            <person name="Shupe A."/>
            <person name="Patel S."/>
            <person name="Sun S."/>
            <person name="Gul D."/>
            <person name="Kwon J.H."/>
            <person name="Andleeb S."/>
            <person name="Burnham C.-A.D."/>
            <person name="Dantas G."/>
        </authorList>
    </citation>
    <scope>NUCLEOTIDE SEQUENCE [LARGE SCALE GENOMIC DNA]</scope>
    <source>
        <strain evidence="9 10">WF_348</strain>
    </source>
</reference>
<dbReference type="SUPFAM" id="SSF48452">
    <property type="entry name" value="TPR-like"/>
    <property type="match status" value="1"/>
</dbReference>
<evidence type="ECO:0000313" key="9">
    <source>
        <dbReference type="EMBL" id="RRT89558.1"/>
    </source>
</evidence>
<name>A0A3R8SQJ4_9FLAO</name>
<protein>
    <submittedName>
        <fullName evidence="9">RagB/SusD family nutrient uptake outer membrane protein</fullName>
    </submittedName>
</protein>
<keyword evidence="4" id="KW-0472">Membrane</keyword>
<comment type="subcellular location">
    <subcellularLocation>
        <location evidence="1">Cell outer membrane</location>
    </subcellularLocation>
</comment>
<evidence type="ECO:0000259" key="7">
    <source>
        <dbReference type="Pfam" id="PF07980"/>
    </source>
</evidence>
<dbReference type="InterPro" id="IPR033985">
    <property type="entry name" value="SusD-like_N"/>
</dbReference>
<dbReference type="InterPro" id="IPR012944">
    <property type="entry name" value="SusD_RagB_dom"/>
</dbReference>
<dbReference type="PROSITE" id="PS51257">
    <property type="entry name" value="PROKAR_LIPOPROTEIN"/>
    <property type="match status" value="1"/>
</dbReference>
<evidence type="ECO:0000256" key="6">
    <source>
        <dbReference type="SAM" id="SignalP"/>
    </source>
</evidence>
<accession>A0A3R8SQJ4</accession>
<sequence length="477" mass="53350">MKKNIFKISTVAVLLSFGLISSCSDEFLDVKSQENIAIEDQESVDPEKFVNGIYGMFTEWDYAFSWLGVTEMIFDNADKGSSASDNGGDKRDLDQLVHNSTTGSIEAMWTRFYKTIGRASYSIKYTTESSITDAEKNRLIGEAKFLRAVSYFYLVRMFGDTVIQELDVPASYSVRKPKAEVYAYIEADLLDAISKLPTKNEYAAKDLGRATKGAAQALLAKVYLYQGKNQQAYDMATTVVNSGQYGLEADYATTWRVETENGTESLFEIQARGKSIAHGVHQYSQTQGARGTGGWGWGFNVPSQNLLNAFNAEGDVIRRDATIIFRGETLYDGRLVPTSVENPMYNEKAYSSANLGDADGDKNIRVIRFSEVLLIQAEAANEIGQDALTPLNRVRTRVKLAPIASMSKDQLRLKIWNERRLELAFEHDRWFDLVRTGQAKDMMALDGKTFVTGKHELFPIPNAQLIQTPTMTQNPGW</sequence>
<keyword evidence="3 6" id="KW-0732">Signal</keyword>
<dbReference type="Pfam" id="PF14322">
    <property type="entry name" value="SusD-like_3"/>
    <property type="match status" value="1"/>
</dbReference>
<dbReference type="Gene3D" id="1.25.40.390">
    <property type="match status" value="1"/>
</dbReference>
<evidence type="ECO:0000256" key="5">
    <source>
        <dbReference type="ARBA" id="ARBA00023237"/>
    </source>
</evidence>
<dbReference type="Proteomes" id="UP000267844">
    <property type="component" value="Unassembled WGS sequence"/>
</dbReference>
<comment type="caution">
    <text evidence="9">The sequence shown here is derived from an EMBL/GenBank/DDBJ whole genome shotgun (WGS) entry which is preliminary data.</text>
</comment>
<evidence type="ECO:0000256" key="1">
    <source>
        <dbReference type="ARBA" id="ARBA00004442"/>
    </source>
</evidence>
<evidence type="ECO:0000259" key="8">
    <source>
        <dbReference type="Pfam" id="PF14322"/>
    </source>
</evidence>
<proteinExistence type="inferred from homology"/>
<dbReference type="CDD" id="cd08977">
    <property type="entry name" value="SusD"/>
    <property type="match status" value="1"/>
</dbReference>
<feature type="chain" id="PRO_5018576474" evidence="6">
    <location>
        <begin position="24"/>
        <end position="477"/>
    </location>
</feature>
<dbReference type="RefSeq" id="WP_125350337.1">
    <property type="nucleotide sequence ID" value="NZ_RHPN01000030.1"/>
</dbReference>
<comment type="similarity">
    <text evidence="2">Belongs to the SusD family.</text>
</comment>
<evidence type="ECO:0000256" key="3">
    <source>
        <dbReference type="ARBA" id="ARBA00022729"/>
    </source>
</evidence>
<dbReference type="GO" id="GO:0009279">
    <property type="term" value="C:cell outer membrane"/>
    <property type="evidence" value="ECO:0007669"/>
    <property type="project" value="UniProtKB-SubCell"/>
</dbReference>
<gene>
    <name evidence="9" type="ORF">EGI89_11845</name>
</gene>